<feature type="transmembrane region" description="Helical" evidence="1">
    <location>
        <begin position="80"/>
        <end position="98"/>
    </location>
</feature>
<protein>
    <submittedName>
        <fullName evidence="2">Uncharacterized protein</fullName>
    </submittedName>
</protein>
<sequence length="118" mass="14033">MEVTWITIQGKGDVNWASPFCIRDLNKRLPGGILLKREGKMFLLITLYRACHKGEKNLLEFTIKRRLLTLKIKCRKSASIFYRWFFLCFYFCMIYNSGKTVIRTYILNIGTKGWFTFK</sequence>
<reference evidence="2" key="1">
    <citation type="submission" date="2015-08" db="EMBL/GenBank/DDBJ databases">
        <title>Complete DNA Sequence of Pseudomonas syringae pv. actinidiae, the Causal Agent of Kiwifruit Canker Disease.</title>
        <authorList>
            <person name="Rikkerink E.H.A."/>
            <person name="Fineran P.C."/>
        </authorList>
    </citation>
    <scope>NUCLEOTIDE SEQUENCE</scope>
    <source>
        <strain evidence="2">DSM 13666</strain>
    </source>
</reference>
<evidence type="ECO:0000256" key="1">
    <source>
        <dbReference type="SAM" id="Phobius"/>
    </source>
</evidence>
<dbReference type="EMBL" id="LILD01000001">
    <property type="protein sequence ID" value="KOO39218.1"/>
    <property type="molecule type" value="Genomic_DNA"/>
</dbReference>
<comment type="caution">
    <text evidence="2">The sequence shown here is derived from an EMBL/GenBank/DDBJ whole genome shotgun (WGS) entry which is preliminary data.</text>
</comment>
<name>A0A0M0KLD8_ALKHA</name>
<accession>A0A0M0KLD8</accession>
<keyword evidence="1" id="KW-1133">Transmembrane helix</keyword>
<keyword evidence="1" id="KW-0472">Membrane</keyword>
<dbReference type="AlphaFoldDB" id="A0A0M0KLD8"/>
<dbReference type="PATRIC" id="fig|136160.3.peg.2486"/>
<keyword evidence="1" id="KW-0812">Transmembrane</keyword>
<organism evidence="2">
    <name type="scientific">Halalkalibacterium halodurans</name>
    <name type="common">Bacillus halodurans</name>
    <dbReference type="NCBI Taxonomy" id="86665"/>
    <lineage>
        <taxon>Bacteria</taxon>
        <taxon>Bacillati</taxon>
        <taxon>Bacillota</taxon>
        <taxon>Bacilli</taxon>
        <taxon>Bacillales</taxon>
        <taxon>Bacillaceae</taxon>
        <taxon>Halalkalibacterium (ex Joshi et al. 2022)</taxon>
    </lineage>
</organism>
<evidence type="ECO:0000313" key="2">
    <source>
        <dbReference type="EMBL" id="KOO39218.1"/>
    </source>
</evidence>
<gene>
    <name evidence="2" type="ORF">AMD02_10480</name>
</gene>
<proteinExistence type="predicted"/>